<evidence type="ECO:0000313" key="11">
    <source>
        <dbReference type="EMBL" id="OHA49809.1"/>
    </source>
</evidence>
<dbReference type="GO" id="GO:0005886">
    <property type="term" value="C:plasma membrane"/>
    <property type="evidence" value="ECO:0007669"/>
    <property type="project" value="UniProtKB-SubCell"/>
</dbReference>
<evidence type="ECO:0000313" key="12">
    <source>
        <dbReference type="Proteomes" id="UP000178646"/>
    </source>
</evidence>
<keyword evidence="8 9" id="KW-0131">Cell cycle</keyword>
<dbReference type="PANTHER" id="PTHR24220">
    <property type="entry name" value="IMPORT ATP-BINDING PROTEIN"/>
    <property type="match status" value="1"/>
</dbReference>
<dbReference type="Proteomes" id="UP000178646">
    <property type="component" value="Unassembled WGS sequence"/>
</dbReference>
<dbReference type="InterPro" id="IPR003439">
    <property type="entry name" value="ABC_transporter-like_ATP-bd"/>
</dbReference>
<protein>
    <recommendedName>
        <fullName evidence="2 9">Cell division ATP-binding protein FtsE</fullName>
    </recommendedName>
</protein>
<evidence type="ECO:0000256" key="1">
    <source>
        <dbReference type="ARBA" id="ARBA00005417"/>
    </source>
</evidence>
<organism evidence="11 12">
    <name type="scientific">Candidatus Terrybacteria bacterium RIFCSPHIGHO2_02_41_19</name>
    <dbReference type="NCBI Taxonomy" id="1802364"/>
    <lineage>
        <taxon>Bacteria</taxon>
        <taxon>Candidatus Terryibacteriota</taxon>
    </lineage>
</organism>
<evidence type="ECO:0000256" key="5">
    <source>
        <dbReference type="ARBA" id="ARBA00022741"/>
    </source>
</evidence>
<evidence type="ECO:0000256" key="4">
    <source>
        <dbReference type="ARBA" id="ARBA00022618"/>
    </source>
</evidence>
<dbReference type="GO" id="GO:0016887">
    <property type="term" value="F:ATP hydrolysis activity"/>
    <property type="evidence" value="ECO:0007669"/>
    <property type="project" value="InterPro"/>
</dbReference>
<evidence type="ECO:0000256" key="3">
    <source>
        <dbReference type="ARBA" id="ARBA00022475"/>
    </source>
</evidence>
<dbReference type="SMART" id="SM00382">
    <property type="entry name" value="AAA"/>
    <property type="match status" value="1"/>
</dbReference>
<dbReference type="InterPro" id="IPR005286">
    <property type="entry name" value="Cell_div_FtsE"/>
</dbReference>
<sequence length="228" mass="25181">MIFFDKVSKIYSKTSIALEGVSLSIGPKEFVSLVGHSGAGKSTLLKLLLAEEAPSKGSIYFESVNVHSLPRRKLPLLRRKIGVVFQEFRLLSNKTVYENVAFAMEAAGRLSQEIEENVPFVLDLVGLTDKNSRFPDELSGGERQKVAIARAIINRPDLVVADEPTGNLDPASTREVITIFEKINKLGTTIILATHNKEVVDSLGRRVVTMEKGKIIRDDKSGRYNVLT</sequence>
<comment type="function">
    <text evidence="9">Part of the ABC transporter FtsEX involved in cellular division.</text>
</comment>
<dbReference type="Gene3D" id="3.40.50.300">
    <property type="entry name" value="P-loop containing nucleotide triphosphate hydrolases"/>
    <property type="match status" value="1"/>
</dbReference>
<dbReference type="InterPro" id="IPR017871">
    <property type="entry name" value="ABC_transporter-like_CS"/>
</dbReference>
<keyword evidence="3 9" id="KW-1003">Cell membrane</keyword>
<keyword evidence="4 9" id="KW-0132">Cell division</keyword>
<dbReference type="AlphaFoldDB" id="A0A1G2PPY8"/>
<dbReference type="NCBIfam" id="TIGR02673">
    <property type="entry name" value="FtsE"/>
    <property type="match status" value="1"/>
</dbReference>
<name>A0A1G2PPY8_9BACT</name>
<dbReference type="Pfam" id="PF00005">
    <property type="entry name" value="ABC_tran"/>
    <property type="match status" value="1"/>
</dbReference>
<comment type="similarity">
    <text evidence="1 9">Belongs to the ABC transporter superfamily.</text>
</comment>
<dbReference type="InterPro" id="IPR015854">
    <property type="entry name" value="ABC_transpr_LolD-like"/>
</dbReference>
<dbReference type="SUPFAM" id="SSF52540">
    <property type="entry name" value="P-loop containing nucleoside triphosphate hydrolases"/>
    <property type="match status" value="1"/>
</dbReference>
<dbReference type="GO" id="GO:0051301">
    <property type="term" value="P:cell division"/>
    <property type="evidence" value="ECO:0007669"/>
    <property type="project" value="UniProtKB-UniRule"/>
</dbReference>
<dbReference type="GO" id="GO:0005524">
    <property type="term" value="F:ATP binding"/>
    <property type="evidence" value="ECO:0007669"/>
    <property type="project" value="UniProtKB-UniRule"/>
</dbReference>
<evidence type="ECO:0000256" key="2">
    <source>
        <dbReference type="ARBA" id="ARBA00020019"/>
    </source>
</evidence>
<comment type="subunit">
    <text evidence="9">Homodimer. Forms a membrane-associated complex with FtsX.</text>
</comment>
<evidence type="ECO:0000256" key="9">
    <source>
        <dbReference type="RuleBase" id="RU365094"/>
    </source>
</evidence>
<dbReference type="InterPro" id="IPR003593">
    <property type="entry name" value="AAA+_ATPase"/>
</dbReference>
<evidence type="ECO:0000256" key="6">
    <source>
        <dbReference type="ARBA" id="ARBA00022840"/>
    </source>
</evidence>
<evidence type="ECO:0000256" key="7">
    <source>
        <dbReference type="ARBA" id="ARBA00023136"/>
    </source>
</evidence>
<keyword evidence="5 9" id="KW-0547">Nucleotide-binding</keyword>
<dbReference type="FunFam" id="3.40.50.300:FF:000056">
    <property type="entry name" value="Cell division ATP-binding protein FtsE"/>
    <property type="match status" value="1"/>
</dbReference>
<dbReference type="PANTHER" id="PTHR24220:SF470">
    <property type="entry name" value="CELL DIVISION ATP-BINDING PROTEIN FTSE"/>
    <property type="match status" value="1"/>
</dbReference>
<proteinExistence type="inferred from homology"/>
<evidence type="ECO:0000256" key="8">
    <source>
        <dbReference type="ARBA" id="ARBA00023306"/>
    </source>
</evidence>
<comment type="caution">
    <text evidence="11">The sequence shown here is derived from an EMBL/GenBank/DDBJ whole genome shotgun (WGS) entry which is preliminary data.</text>
</comment>
<keyword evidence="6 9" id="KW-0067">ATP-binding</keyword>
<dbReference type="PROSITE" id="PS00211">
    <property type="entry name" value="ABC_TRANSPORTER_1"/>
    <property type="match status" value="1"/>
</dbReference>
<gene>
    <name evidence="9" type="primary">ftsE</name>
    <name evidence="11" type="ORF">A2W59_01005</name>
</gene>
<feature type="domain" description="ABC transporter" evidence="10">
    <location>
        <begin position="2"/>
        <end position="228"/>
    </location>
</feature>
<reference evidence="11 12" key="1">
    <citation type="journal article" date="2016" name="Nat. Commun.">
        <title>Thousands of microbial genomes shed light on interconnected biogeochemical processes in an aquifer system.</title>
        <authorList>
            <person name="Anantharaman K."/>
            <person name="Brown C.T."/>
            <person name="Hug L.A."/>
            <person name="Sharon I."/>
            <person name="Castelle C.J."/>
            <person name="Probst A.J."/>
            <person name="Thomas B.C."/>
            <person name="Singh A."/>
            <person name="Wilkins M.J."/>
            <person name="Karaoz U."/>
            <person name="Brodie E.L."/>
            <person name="Williams K.H."/>
            <person name="Hubbard S.S."/>
            <person name="Banfield J.F."/>
        </authorList>
    </citation>
    <scope>NUCLEOTIDE SEQUENCE [LARGE SCALE GENOMIC DNA]</scope>
</reference>
<comment type="subcellular location">
    <subcellularLocation>
        <location evidence="9">Cell membrane</location>
        <topology evidence="9">Peripheral membrane protein</topology>
        <orientation evidence="9">Cytoplasmic side</orientation>
    </subcellularLocation>
</comment>
<keyword evidence="7 9" id="KW-0472">Membrane</keyword>
<accession>A0A1G2PPY8</accession>
<dbReference type="EMBL" id="MHSU01000027">
    <property type="protein sequence ID" value="OHA49809.1"/>
    <property type="molecule type" value="Genomic_DNA"/>
</dbReference>
<dbReference type="PROSITE" id="PS50893">
    <property type="entry name" value="ABC_TRANSPORTER_2"/>
    <property type="match status" value="1"/>
</dbReference>
<dbReference type="InterPro" id="IPR027417">
    <property type="entry name" value="P-loop_NTPase"/>
</dbReference>
<evidence type="ECO:0000259" key="10">
    <source>
        <dbReference type="PROSITE" id="PS50893"/>
    </source>
</evidence>
<dbReference type="GO" id="GO:0022857">
    <property type="term" value="F:transmembrane transporter activity"/>
    <property type="evidence" value="ECO:0007669"/>
    <property type="project" value="TreeGrafter"/>
</dbReference>